<keyword evidence="9" id="KW-0576">Peroxisome</keyword>
<keyword evidence="6" id="KW-1133">Transmembrane helix</keyword>
<feature type="compositionally biased region" description="Polar residues" evidence="14">
    <location>
        <begin position="53"/>
        <end position="67"/>
    </location>
</feature>
<gene>
    <name evidence="16" type="ORF">J3R30DRAFT_3370034</name>
</gene>
<dbReference type="Gene3D" id="2.30.30.40">
    <property type="entry name" value="SH3 Domains"/>
    <property type="match status" value="1"/>
</dbReference>
<reference evidence="16" key="1">
    <citation type="submission" date="2022-08" db="EMBL/GenBank/DDBJ databases">
        <title>A Global Phylogenomic Analysis of the Shiitake Genus Lentinula.</title>
        <authorList>
            <consortium name="DOE Joint Genome Institute"/>
            <person name="Sierra-Patev S."/>
            <person name="Min B."/>
            <person name="Naranjo-Ortiz M."/>
            <person name="Looney B."/>
            <person name="Konkel Z."/>
            <person name="Slot J.C."/>
            <person name="Sakamoto Y."/>
            <person name="Steenwyk J.L."/>
            <person name="Rokas A."/>
            <person name="Carro J."/>
            <person name="Camarero S."/>
            <person name="Ferreira P."/>
            <person name="Molpeceres G."/>
            <person name="Ruiz-Duenas F.J."/>
            <person name="Serrano A."/>
            <person name="Henrissat B."/>
            <person name="Drula E."/>
            <person name="Hughes K.W."/>
            <person name="Mata J.L."/>
            <person name="Ishikawa N.K."/>
            <person name="Vargas-Isla R."/>
            <person name="Ushijima S."/>
            <person name="Smith C.A."/>
            <person name="Ahrendt S."/>
            <person name="Andreopoulos W."/>
            <person name="He G."/>
            <person name="Labutti K."/>
            <person name="Lipzen A."/>
            <person name="Ng V."/>
            <person name="Riley R."/>
            <person name="Sandor L."/>
            <person name="Barry K."/>
            <person name="Martinez A.T."/>
            <person name="Xiao Y."/>
            <person name="Gibbons J.G."/>
            <person name="Terashima K."/>
            <person name="Grigoriev I.V."/>
            <person name="Hibbett D.S."/>
        </authorList>
    </citation>
    <scope>NUCLEOTIDE SEQUENCE</scope>
    <source>
        <strain evidence="16">JLM2183</strain>
    </source>
</reference>
<evidence type="ECO:0000256" key="5">
    <source>
        <dbReference type="ARBA" id="ARBA00022927"/>
    </source>
</evidence>
<evidence type="ECO:0000259" key="15">
    <source>
        <dbReference type="PROSITE" id="PS50002"/>
    </source>
</evidence>
<evidence type="ECO:0000256" key="8">
    <source>
        <dbReference type="ARBA" id="ARBA00023136"/>
    </source>
</evidence>
<feature type="domain" description="SH3" evidence="15">
    <location>
        <begin position="325"/>
        <end position="403"/>
    </location>
</feature>
<comment type="subcellular location">
    <subcellularLocation>
        <location evidence="12">Peroxisome membrane</location>
    </subcellularLocation>
</comment>
<evidence type="ECO:0000256" key="13">
    <source>
        <dbReference type="PROSITE-ProRule" id="PRU00192"/>
    </source>
</evidence>
<organism evidence="16 17">
    <name type="scientific">Lentinula aciculospora</name>
    <dbReference type="NCBI Taxonomy" id="153920"/>
    <lineage>
        <taxon>Eukaryota</taxon>
        <taxon>Fungi</taxon>
        <taxon>Dikarya</taxon>
        <taxon>Basidiomycota</taxon>
        <taxon>Agaricomycotina</taxon>
        <taxon>Agaricomycetes</taxon>
        <taxon>Agaricomycetidae</taxon>
        <taxon>Agaricales</taxon>
        <taxon>Marasmiineae</taxon>
        <taxon>Omphalotaceae</taxon>
        <taxon>Lentinula</taxon>
    </lineage>
</organism>
<sequence length="412" mass="43078">MGSPPKPWERSGAVSTSSAPSLPTSNSSASSTPTAVANSDSSSSSFVPERPANSPSTNTSTALATQNPYSYGASPYSRLGTYGSYGSYGGGLSSYGGYGGYGGGLGSYGGMNGMGGIGGYGSYGGLGMGYGAGMYGGGYGAGGMIGPNGIPVDANGNHLPPSLTQTLEHTTQHTFALLHSIVQTFSGVAQMLESTFMATHSSFFAMVGVVDQFGHLRNALGSVLGLFGLVRWMKELLTGRKNSSGGLPGEFRQFIGGRPVQGPSGPPPPRPSKKPLILFLLAIFGIPYAMNKLIKVLAARAEAQATAGNPVAGQTNQTLPPLDPSSLTFARALYPFTATNSSELGLKENEIVAIMAKWDQASGIEVDPRVELQGSLESEWWRGRTREGREGWFPRKWVEVLQRKPVSQKVVD</sequence>
<dbReference type="PRINTS" id="PR00452">
    <property type="entry name" value="SH3DOMAIN"/>
</dbReference>
<comment type="caution">
    <text evidence="16">The sequence shown here is derived from an EMBL/GenBank/DDBJ whole genome shotgun (WGS) entry which is preliminary data.</text>
</comment>
<dbReference type="PANTHER" id="PTHR19332:SF1">
    <property type="entry name" value="PEROXISOMAL MEMBRANE PROTEIN PEX13"/>
    <property type="match status" value="1"/>
</dbReference>
<comment type="similarity">
    <text evidence="1">Belongs to the peroxin-13 family.</text>
</comment>
<evidence type="ECO:0000256" key="6">
    <source>
        <dbReference type="ARBA" id="ARBA00022989"/>
    </source>
</evidence>
<evidence type="ECO:0000256" key="10">
    <source>
        <dbReference type="ARBA" id="ARBA00029693"/>
    </source>
</evidence>
<dbReference type="GO" id="GO:1990429">
    <property type="term" value="C:peroxisomal importomer complex"/>
    <property type="evidence" value="ECO:0007669"/>
    <property type="project" value="TreeGrafter"/>
</dbReference>
<evidence type="ECO:0000256" key="2">
    <source>
        <dbReference type="ARBA" id="ARBA00022443"/>
    </source>
</evidence>
<dbReference type="SMART" id="SM00326">
    <property type="entry name" value="SH3"/>
    <property type="match status" value="1"/>
</dbReference>
<dbReference type="Proteomes" id="UP001150266">
    <property type="component" value="Unassembled WGS sequence"/>
</dbReference>
<name>A0A9W9AFV0_9AGAR</name>
<feature type="compositionally biased region" description="Low complexity" evidence="14">
    <location>
        <begin position="13"/>
        <end position="45"/>
    </location>
</feature>
<evidence type="ECO:0000256" key="7">
    <source>
        <dbReference type="ARBA" id="ARBA00023010"/>
    </source>
</evidence>
<evidence type="ECO:0000256" key="3">
    <source>
        <dbReference type="ARBA" id="ARBA00022448"/>
    </source>
</evidence>
<protein>
    <recommendedName>
        <fullName evidence="11">Peroxisomal membrane protein PEX13</fullName>
    </recommendedName>
    <alternativeName>
        <fullName evidence="10">Peroxin-13</fullName>
    </alternativeName>
</protein>
<dbReference type="Pfam" id="PF07653">
    <property type="entry name" value="SH3_2"/>
    <property type="match status" value="1"/>
</dbReference>
<accession>A0A9W9AFV0</accession>
<dbReference type="SUPFAM" id="SSF50044">
    <property type="entry name" value="SH3-domain"/>
    <property type="match status" value="1"/>
</dbReference>
<dbReference type="AlphaFoldDB" id="A0A9W9AFV0"/>
<keyword evidence="2 13" id="KW-0728">SH3 domain</keyword>
<evidence type="ECO:0000256" key="12">
    <source>
        <dbReference type="ARBA" id="ARBA00046271"/>
    </source>
</evidence>
<dbReference type="GO" id="GO:0016560">
    <property type="term" value="P:protein import into peroxisome matrix, docking"/>
    <property type="evidence" value="ECO:0007669"/>
    <property type="project" value="InterPro"/>
</dbReference>
<dbReference type="InterPro" id="IPR001452">
    <property type="entry name" value="SH3_domain"/>
</dbReference>
<dbReference type="OrthoDB" id="10037838at2759"/>
<dbReference type="InterPro" id="IPR036028">
    <property type="entry name" value="SH3-like_dom_sf"/>
</dbReference>
<dbReference type="GO" id="GO:0005778">
    <property type="term" value="C:peroxisomal membrane"/>
    <property type="evidence" value="ECO:0007669"/>
    <property type="project" value="UniProtKB-SubCell"/>
</dbReference>
<evidence type="ECO:0000256" key="11">
    <source>
        <dbReference type="ARBA" id="ARBA00034535"/>
    </source>
</evidence>
<dbReference type="InterPro" id="IPR035463">
    <property type="entry name" value="Pex13"/>
</dbReference>
<dbReference type="EMBL" id="JAOTPV010000006">
    <property type="protein sequence ID" value="KAJ4481078.1"/>
    <property type="molecule type" value="Genomic_DNA"/>
</dbReference>
<keyword evidence="7" id="KW-0811">Translocation</keyword>
<keyword evidence="4" id="KW-0812">Transmembrane</keyword>
<evidence type="ECO:0000256" key="1">
    <source>
        <dbReference type="ARBA" id="ARBA00006033"/>
    </source>
</evidence>
<keyword evidence="8" id="KW-0472">Membrane</keyword>
<evidence type="ECO:0000256" key="9">
    <source>
        <dbReference type="ARBA" id="ARBA00023140"/>
    </source>
</evidence>
<keyword evidence="5" id="KW-0653">Protein transport</keyword>
<evidence type="ECO:0000313" key="16">
    <source>
        <dbReference type="EMBL" id="KAJ4481078.1"/>
    </source>
</evidence>
<feature type="region of interest" description="Disordered" evidence="14">
    <location>
        <begin position="1"/>
        <end position="67"/>
    </location>
</feature>
<evidence type="ECO:0000256" key="14">
    <source>
        <dbReference type="SAM" id="MobiDB-lite"/>
    </source>
</evidence>
<proteinExistence type="inferred from homology"/>
<dbReference type="PANTHER" id="PTHR19332">
    <property type="entry name" value="PEROXISOMAL MEMBRANE PROTEIN PEX13"/>
    <property type="match status" value="1"/>
</dbReference>
<evidence type="ECO:0000256" key="4">
    <source>
        <dbReference type="ARBA" id="ARBA00022692"/>
    </source>
</evidence>
<dbReference type="Pfam" id="PF04088">
    <property type="entry name" value="Peroxin-13_N"/>
    <property type="match status" value="1"/>
</dbReference>
<keyword evidence="17" id="KW-1185">Reference proteome</keyword>
<dbReference type="PROSITE" id="PS50002">
    <property type="entry name" value="SH3"/>
    <property type="match status" value="1"/>
</dbReference>
<dbReference type="InterPro" id="IPR007223">
    <property type="entry name" value="Peroxin-13_N"/>
</dbReference>
<evidence type="ECO:0000313" key="17">
    <source>
        <dbReference type="Proteomes" id="UP001150266"/>
    </source>
</evidence>
<keyword evidence="3" id="KW-0813">Transport</keyword>